<dbReference type="RefSeq" id="WP_043069081.1">
    <property type="nucleotide sequence ID" value="NZ_BJOA01000171.1"/>
</dbReference>
<proteinExistence type="predicted"/>
<dbReference type="PATRIC" id="fig|47500.8.peg.4799"/>
<keyword evidence="3" id="KW-1185">Reference proteome</keyword>
<organism evidence="1 3">
    <name type="scientific">Aneurinibacillus migulanus</name>
    <name type="common">Bacillus migulanus</name>
    <dbReference type="NCBI Taxonomy" id="47500"/>
    <lineage>
        <taxon>Bacteria</taxon>
        <taxon>Bacillati</taxon>
        <taxon>Bacillota</taxon>
        <taxon>Bacilli</taxon>
        <taxon>Bacillales</taxon>
        <taxon>Paenibacillaceae</taxon>
        <taxon>Aneurinibacillus group</taxon>
        <taxon>Aneurinibacillus</taxon>
    </lineage>
</organism>
<evidence type="ECO:0000313" key="1">
    <source>
        <dbReference type="EMBL" id="KON97806.1"/>
    </source>
</evidence>
<gene>
    <name evidence="1" type="ORF">AF333_22600</name>
    <name evidence="2" type="ORF">SAMN04487909_12714</name>
</gene>
<evidence type="ECO:0000313" key="2">
    <source>
        <dbReference type="EMBL" id="SDJ73926.1"/>
    </source>
</evidence>
<protein>
    <submittedName>
        <fullName evidence="1">Uncharacterized protein</fullName>
    </submittedName>
</protein>
<dbReference type="Proteomes" id="UP000182836">
    <property type="component" value="Unassembled WGS sequence"/>
</dbReference>
<dbReference type="EMBL" id="LGUG01000004">
    <property type="protein sequence ID" value="KON97806.1"/>
    <property type="molecule type" value="Genomic_DNA"/>
</dbReference>
<reference evidence="2 4" key="2">
    <citation type="submission" date="2016-10" db="EMBL/GenBank/DDBJ databases">
        <authorList>
            <person name="de Groot N.N."/>
        </authorList>
    </citation>
    <scope>NUCLEOTIDE SEQUENCE [LARGE SCALE GENOMIC DNA]</scope>
    <source>
        <strain evidence="2 4">DSM 2895</strain>
    </source>
</reference>
<dbReference type="GeneID" id="42307926"/>
<dbReference type="EMBL" id="FNED01000027">
    <property type="protein sequence ID" value="SDJ73926.1"/>
    <property type="molecule type" value="Genomic_DNA"/>
</dbReference>
<dbReference type="AlphaFoldDB" id="A0A0D1XS78"/>
<accession>A0A0D1XS78</accession>
<evidence type="ECO:0000313" key="4">
    <source>
        <dbReference type="Proteomes" id="UP000182836"/>
    </source>
</evidence>
<name>A0A0D1XS78_ANEMI</name>
<dbReference type="Proteomes" id="UP000037269">
    <property type="component" value="Unassembled WGS sequence"/>
</dbReference>
<sequence>MVLKILKHFLIQQMGSLMVNKKQQADFPECTGNRLFLCKKLLNVGKEMVKPEIKADLEVVIHVTVKMMAILA</sequence>
<dbReference type="STRING" id="47500.AF333_22600"/>
<reference evidence="1 3" key="1">
    <citation type="submission" date="2015-07" db="EMBL/GenBank/DDBJ databases">
        <title>Fjat-14205 dsm 2895.</title>
        <authorList>
            <person name="Liu B."/>
            <person name="Wang J."/>
            <person name="Zhu Y."/>
            <person name="Liu G."/>
            <person name="Chen Q."/>
            <person name="Chen Z."/>
            <person name="Lan J."/>
            <person name="Che J."/>
            <person name="Ge C."/>
            <person name="Shi H."/>
            <person name="Pan Z."/>
            <person name="Liu X."/>
        </authorList>
    </citation>
    <scope>NUCLEOTIDE SEQUENCE [LARGE SCALE GENOMIC DNA]</scope>
    <source>
        <strain evidence="1 3">DSM 2895</strain>
    </source>
</reference>
<evidence type="ECO:0000313" key="3">
    <source>
        <dbReference type="Proteomes" id="UP000037269"/>
    </source>
</evidence>